<dbReference type="Pfam" id="PF00091">
    <property type="entry name" value="Tubulin"/>
    <property type="match status" value="1"/>
</dbReference>
<dbReference type="Gene3D" id="3.40.50.1440">
    <property type="entry name" value="Tubulin/FtsZ, GTPase domain"/>
    <property type="match status" value="1"/>
</dbReference>
<evidence type="ECO:0000256" key="1">
    <source>
        <dbReference type="ARBA" id="ARBA00022741"/>
    </source>
</evidence>
<dbReference type="InterPro" id="IPR045061">
    <property type="entry name" value="FtsZ/CetZ"/>
</dbReference>
<dbReference type="Proteomes" id="UP001497512">
    <property type="component" value="Chromosome 2"/>
</dbReference>
<proteinExistence type="predicted"/>
<evidence type="ECO:0000313" key="5">
    <source>
        <dbReference type="Proteomes" id="UP001497512"/>
    </source>
</evidence>
<dbReference type="InterPro" id="IPR003008">
    <property type="entry name" value="Tubulin_FtsZ_GTPase"/>
</dbReference>
<dbReference type="InterPro" id="IPR036525">
    <property type="entry name" value="Tubulin/FtsZ_GTPase_sf"/>
</dbReference>
<feature type="domain" description="Tubulin/FtsZ GTPase" evidence="3">
    <location>
        <begin position="2"/>
        <end position="51"/>
    </location>
</feature>
<dbReference type="PANTHER" id="PTHR30314:SF3">
    <property type="entry name" value="MITOCHONDRIAL DIVISION PROTEIN FSZA"/>
    <property type="match status" value="1"/>
</dbReference>
<organism evidence="4 5">
    <name type="scientific">Sphagnum troendelagicum</name>
    <dbReference type="NCBI Taxonomy" id="128251"/>
    <lineage>
        <taxon>Eukaryota</taxon>
        <taxon>Viridiplantae</taxon>
        <taxon>Streptophyta</taxon>
        <taxon>Embryophyta</taxon>
        <taxon>Bryophyta</taxon>
        <taxon>Sphagnophytina</taxon>
        <taxon>Sphagnopsida</taxon>
        <taxon>Sphagnales</taxon>
        <taxon>Sphagnaceae</taxon>
        <taxon>Sphagnum</taxon>
    </lineage>
</organism>
<reference evidence="4" key="1">
    <citation type="submission" date="2024-02" db="EMBL/GenBank/DDBJ databases">
        <authorList>
            <consortium name="ELIXIR-Norway"/>
            <consortium name="Elixir Norway"/>
        </authorList>
    </citation>
    <scope>NUCLEOTIDE SEQUENCE</scope>
</reference>
<protein>
    <recommendedName>
        <fullName evidence="3">Tubulin/FtsZ GTPase domain-containing protein</fullName>
    </recommendedName>
</protein>
<dbReference type="PANTHER" id="PTHR30314">
    <property type="entry name" value="CELL DIVISION PROTEIN FTSZ-RELATED"/>
    <property type="match status" value="1"/>
</dbReference>
<name>A0ABP0UAL7_9BRYO</name>
<dbReference type="PRINTS" id="PR00423">
    <property type="entry name" value="CELLDVISFTSZ"/>
</dbReference>
<evidence type="ECO:0000313" key="4">
    <source>
        <dbReference type="EMBL" id="CAK9216201.1"/>
    </source>
</evidence>
<dbReference type="SUPFAM" id="SSF52490">
    <property type="entry name" value="Tubulin nucleotide-binding domain-like"/>
    <property type="match status" value="1"/>
</dbReference>
<keyword evidence="2" id="KW-0342">GTP-binding</keyword>
<keyword evidence="5" id="KW-1185">Reference proteome</keyword>
<keyword evidence="1" id="KW-0547">Nucleotide-binding</keyword>
<dbReference type="EMBL" id="OZ019894">
    <property type="protein sequence ID" value="CAK9216201.1"/>
    <property type="molecule type" value="Genomic_DNA"/>
</dbReference>
<accession>A0ABP0UAL7</accession>
<evidence type="ECO:0000256" key="2">
    <source>
        <dbReference type="ARBA" id="ARBA00023134"/>
    </source>
</evidence>
<evidence type="ECO:0000259" key="3">
    <source>
        <dbReference type="Pfam" id="PF00091"/>
    </source>
</evidence>
<sequence>MMEEAVCGADMVFVTAGMGRGGTGSGAVPVIAGVANQIGVLTVGTVTTPLSF</sequence>
<gene>
    <name evidence="4" type="ORF">CSSPTR1EN2_LOCUS13350</name>
</gene>